<evidence type="ECO:0000256" key="3">
    <source>
        <dbReference type="ARBA" id="ARBA00061679"/>
    </source>
</evidence>
<dbReference type="HOGENOM" id="CLU_170994_0_0_6"/>
<evidence type="ECO:0000256" key="5">
    <source>
        <dbReference type="HAMAP-Rule" id="MF_00686"/>
    </source>
</evidence>
<name>D0L1U9_HALNC</name>
<dbReference type="PIRSF" id="PIRSF029827">
    <property type="entry name" value="Fe_traffic_YggX"/>
    <property type="match status" value="1"/>
</dbReference>
<protein>
    <recommendedName>
        <fullName evidence="4 5">Probable Fe(2+)-trafficking protein</fullName>
    </recommendedName>
</protein>
<dbReference type="SUPFAM" id="SSF111148">
    <property type="entry name" value="YggX-like"/>
    <property type="match status" value="1"/>
</dbReference>
<dbReference type="KEGG" id="hna:Hneap_1850"/>
<dbReference type="Gene3D" id="1.10.3880.10">
    <property type="entry name" value="Fe(II) trafficking protein YggX"/>
    <property type="match status" value="1"/>
</dbReference>
<keyword evidence="7" id="KW-1185">Reference proteome</keyword>
<dbReference type="PANTHER" id="PTHR36965:SF1">
    <property type="entry name" value="FE(2+)-TRAFFICKING PROTEIN-RELATED"/>
    <property type="match status" value="1"/>
</dbReference>
<dbReference type="GO" id="GO:0005506">
    <property type="term" value="F:iron ion binding"/>
    <property type="evidence" value="ECO:0007669"/>
    <property type="project" value="UniProtKB-UniRule"/>
</dbReference>
<dbReference type="PANTHER" id="PTHR36965">
    <property type="entry name" value="FE(2+)-TRAFFICKING PROTEIN-RELATED"/>
    <property type="match status" value="1"/>
</dbReference>
<keyword evidence="1 5" id="KW-0408">Iron</keyword>
<dbReference type="Pfam" id="PF04362">
    <property type="entry name" value="Iron_traffic"/>
    <property type="match status" value="1"/>
</dbReference>
<comment type="function">
    <text evidence="2">Could be a mediator in iron transactions between iron acquisition and iron-requiring processes, such as synthesis and/or repair of Fe-S clusters in biosynthetic enzymes. Necessary to maintain high levels of aconitase under oxidative stress.</text>
</comment>
<reference evidence="6 7" key="1">
    <citation type="submission" date="2009-10" db="EMBL/GenBank/DDBJ databases">
        <title>Complete sequence of Halothiobacillus neapolitanus c2.</title>
        <authorList>
            <consortium name="US DOE Joint Genome Institute"/>
            <person name="Lucas S."/>
            <person name="Copeland A."/>
            <person name="Lapidus A."/>
            <person name="Glavina del Rio T."/>
            <person name="Tice H."/>
            <person name="Bruce D."/>
            <person name="Goodwin L."/>
            <person name="Pitluck S."/>
            <person name="Davenport K."/>
            <person name="Brettin T."/>
            <person name="Detter J.C."/>
            <person name="Han C."/>
            <person name="Tapia R."/>
            <person name="Larimer F."/>
            <person name="Land M."/>
            <person name="Hauser L."/>
            <person name="Kyrpides N."/>
            <person name="Mikhailova N."/>
            <person name="Kerfeld C."/>
            <person name="Cannon G."/>
            <person name="Heinhort S."/>
        </authorList>
    </citation>
    <scope>NUCLEOTIDE SEQUENCE [LARGE SCALE GENOMIC DNA]</scope>
    <source>
        <strain evidence="7">ATCC 23641 / c2</strain>
    </source>
</reference>
<evidence type="ECO:0000256" key="2">
    <source>
        <dbReference type="ARBA" id="ARBA00053793"/>
    </source>
</evidence>
<dbReference type="OrthoDB" id="9804318at2"/>
<dbReference type="HAMAP" id="MF_00686">
    <property type="entry name" value="Fe_traffic_YggX"/>
    <property type="match status" value="1"/>
</dbReference>
<dbReference type="GO" id="GO:0034599">
    <property type="term" value="P:cellular response to oxidative stress"/>
    <property type="evidence" value="ECO:0007669"/>
    <property type="project" value="TreeGrafter"/>
</dbReference>
<dbReference type="EMBL" id="CP001801">
    <property type="protein sequence ID" value="ACX96672.1"/>
    <property type="molecule type" value="Genomic_DNA"/>
</dbReference>
<dbReference type="GO" id="GO:0005829">
    <property type="term" value="C:cytosol"/>
    <property type="evidence" value="ECO:0007669"/>
    <property type="project" value="TreeGrafter"/>
</dbReference>
<accession>D0L1U9</accession>
<dbReference type="InterPro" id="IPR007457">
    <property type="entry name" value="Fe_traffick_prot_YggX"/>
</dbReference>
<evidence type="ECO:0000256" key="1">
    <source>
        <dbReference type="ARBA" id="ARBA00023004"/>
    </source>
</evidence>
<proteinExistence type="inferred from homology"/>
<comment type="similarity">
    <text evidence="3 5">Belongs to the Fe(2+)-trafficking protein family.</text>
</comment>
<evidence type="ECO:0000256" key="4">
    <source>
        <dbReference type="ARBA" id="ARBA00070403"/>
    </source>
</evidence>
<gene>
    <name evidence="6" type="ordered locus">Hneap_1850</name>
</gene>
<sequence>MNDRVVFCARLQCEAKGLAKPPYPGELGQRIFEQVSESAWLAWRSHQTMLINEYRLSPIDPKARKFLEEEMEKFLFGGGEVTQPEGYVPPSGD</sequence>
<dbReference type="FunFam" id="1.10.3880.10:FF:000001">
    <property type="entry name" value="Probable Fe(2+)-trafficking protein"/>
    <property type="match status" value="1"/>
</dbReference>
<evidence type="ECO:0000313" key="7">
    <source>
        <dbReference type="Proteomes" id="UP000009102"/>
    </source>
</evidence>
<dbReference type="NCBIfam" id="NF003817">
    <property type="entry name" value="PRK05408.1"/>
    <property type="match status" value="1"/>
</dbReference>
<dbReference type="eggNOG" id="COG2924">
    <property type="taxonomic scope" value="Bacteria"/>
</dbReference>
<dbReference type="Proteomes" id="UP000009102">
    <property type="component" value="Chromosome"/>
</dbReference>
<dbReference type="InterPro" id="IPR036766">
    <property type="entry name" value="Fe_traffick_prot_YggX_sf"/>
</dbReference>
<dbReference type="STRING" id="555778.Hneap_1850"/>
<organism evidence="6 7">
    <name type="scientific">Halothiobacillus neapolitanus (strain ATCC 23641 / DSM 15147 / CIP 104769 / NCIMB 8539 / c2)</name>
    <name type="common">Thiobacillus neapolitanus</name>
    <dbReference type="NCBI Taxonomy" id="555778"/>
    <lineage>
        <taxon>Bacteria</taxon>
        <taxon>Pseudomonadati</taxon>
        <taxon>Pseudomonadota</taxon>
        <taxon>Gammaproteobacteria</taxon>
        <taxon>Chromatiales</taxon>
        <taxon>Halothiobacillaceae</taxon>
        <taxon>Halothiobacillus</taxon>
    </lineage>
</organism>
<evidence type="ECO:0000313" key="6">
    <source>
        <dbReference type="EMBL" id="ACX96672.1"/>
    </source>
</evidence>
<dbReference type="RefSeq" id="WP_012824705.1">
    <property type="nucleotide sequence ID" value="NC_013422.1"/>
</dbReference>
<dbReference type="AlphaFoldDB" id="D0L1U9"/>